<dbReference type="SUPFAM" id="SSF141488">
    <property type="entry name" value="YdhA-like"/>
    <property type="match status" value="1"/>
</dbReference>
<keyword evidence="1" id="KW-0732">Signal</keyword>
<dbReference type="Pfam" id="PF09864">
    <property type="entry name" value="MliC"/>
    <property type="match status" value="1"/>
</dbReference>
<feature type="domain" description="DUF306" evidence="5">
    <location>
        <begin position="205"/>
        <end position="304"/>
    </location>
</feature>
<keyword evidence="3" id="KW-0564">Palmitate</keyword>
<evidence type="ECO:0000259" key="6">
    <source>
        <dbReference type="Pfam" id="PF09864"/>
    </source>
</evidence>
<proteinExistence type="predicted"/>
<dbReference type="InterPro" id="IPR038670">
    <property type="entry name" value="HslJ-like_sf"/>
</dbReference>
<dbReference type="PANTHER" id="PTHR35535:SF1">
    <property type="entry name" value="HEAT SHOCK PROTEIN HSLJ"/>
    <property type="match status" value="1"/>
</dbReference>
<gene>
    <name evidence="7" type="ORF">BN1049_01862</name>
</gene>
<reference evidence="7" key="1">
    <citation type="submission" date="2014-07" db="EMBL/GenBank/DDBJ databases">
        <authorList>
            <person name="Urmite Genomes Urmite Genomes"/>
        </authorList>
    </citation>
    <scope>NUCLEOTIDE SEQUENCE</scope>
    <source>
        <strain evidence="7">12M76_air</strain>
    </source>
</reference>
<evidence type="ECO:0000256" key="3">
    <source>
        <dbReference type="ARBA" id="ARBA00023139"/>
    </source>
</evidence>
<accession>A0A078MI36</accession>
<dbReference type="Pfam" id="PF03724">
    <property type="entry name" value="META"/>
    <property type="match status" value="1"/>
</dbReference>
<dbReference type="Gene3D" id="2.40.128.200">
    <property type="match status" value="1"/>
</dbReference>
<dbReference type="EMBL" id="LM997413">
    <property type="protein sequence ID" value="CEA05047.1"/>
    <property type="molecule type" value="Genomic_DNA"/>
</dbReference>
<dbReference type="InterPro" id="IPR036328">
    <property type="entry name" value="MliC_sf"/>
</dbReference>
<feature type="domain" description="C-type lysozyme inhibitor" evidence="6">
    <location>
        <begin position="38"/>
        <end position="98"/>
    </location>
</feature>
<dbReference type="PANTHER" id="PTHR35535">
    <property type="entry name" value="HEAT SHOCK PROTEIN HSLJ"/>
    <property type="match status" value="1"/>
</dbReference>
<dbReference type="InterPro" id="IPR018660">
    <property type="entry name" value="MliC"/>
</dbReference>
<organism evidence="7">
    <name type="scientific">Pseudomonas saudimassiliensis</name>
    <dbReference type="NCBI Taxonomy" id="1461581"/>
    <lineage>
        <taxon>Bacteria</taxon>
        <taxon>Pseudomonadati</taxon>
        <taxon>Pseudomonadota</taxon>
        <taxon>Gammaproteobacteria</taxon>
        <taxon>Pseudomonadales</taxon>
        <taxon>Pseudomonadaceae</taxon>
        <taxon>Pseudomonas</taxon>
    </lineage>
</organism>
<keyword evidence="4 7" id="KW-0449">Lipoprotein</keyword>
<evidence type="ECO:0000256" key="2">
    <source>
        <dbReference type="ARBA" id="ARBA00023136"/>
    </source>
</evidence>
<sequence>MLAPALAAALVTLAGCIGITVKPDADSAGTPVTAALHCGRLPIMATLQGEQLQLAVAGEQLVLKQAISASGARYVAEGEPETSLWFKGEQGRLVLRGESYPLCLPANGISEPYRAAGNEPFWSVTMEGGQLTLNRLDGGKLPAQPYVSGAAPGEVVTTTGPAIRLQATDGLCRDSMSGMPYPQQVAVTVGGATLTGCGGDPARLLQSGEWVVEDINAAGIIDRSRVSLNFGPDGRVNGRASCNNFMGEYRLTGEGLTIEAPATTRKICAPALMEQEQRVLHNLQTLHSFDFDETGALVLRSLDGSLKARLEN</sequence>
<protein>
    <submittedName>
        <fullName evidence="7">Lipoprotein</fullName>
    </submittedName>
</protein>
<dbReference type="InterPro" id="IPR005184">
    <property type="entry name" value="DUF306_Meta_HslJ"/>
</dbReference>
<evidence type="ECO:0000259" key="5">
    <source>
        <dbReference type="Pfam" id="PF03724"/>
    </source>
</evidence>
<dbReference type="AlphaFoldDB" id="A0A078MI36"/>
<dbReference type="InterPro" id="IPR053147">
    <property type="entry name" value="Hsp_HslJ-like"/>
</dbReference>
<evidence type="ECO:0000256" key="4">
    <source>
        <dbReference type="ARBA" id="ARBA00023288"/>
    </source>
</evidence>
<name>A0A078MI36_9PSED</name>
<dbReference type="PATRIC" id="fig|1461581.3.peg.1839"/>
<evidence type="ECO:0000313" key="7">
    <source>
        <dbReference type="EMBL" id="CEA05047.1"/>
    </source>
</evidence>
<keyword evidence="2" id="KW-0472">Membrane</keyword>
<evidence type="ECO:0000256" key="1">
    <source>
        <dbReference type="ARBA" id="ARBA00022729"/>
    </source>
</evidence>
<dbReference type="EMBL" id="LK391969">
    <property type="protein sequence ID" value="CEF26926.1"/>
    <property type="molecule type" value="Genomic_DNA"/>
</dbReference>
<dbReference type="Gene3D" id="2.40.128.270">
    <property type="match status" value="1"/>
</dbReference>